<dbReference type="CDD" id="cd06558">
    <property type="entry name" value="crotonase-like"/>
    <property type="match status" value="1"/>
</dbReference>
<dbReference type="GO" id="GO:0003860">
    <property type="term" value="F:3-hydroxyisobutyryl-CoA hydrolase activity"/>
    <property type="evidence" value="ECO:0007669"/>
    <property type="project" value="InterPro"/>
</dbReference>
<dbReference type="PANTHER" id="PTHR43176:SF3">
    <property type="entry name" value="3-HYDROXYISOBUTYRYL-COA HYDROLASE, MITOCHONDRIAL"/>
    <property type="match status" value="1"/>
</dbReference>
<name>A0A975YIG9_9PROT</name>
<evidence type="ECO:0000256" key="1">
    <source>
        <dbReference type="ARBA" id="ARBA00022801"/>
    </source>
</evidence>
<accession>A0A975YIG9</accession>
<reference evidence="3" key="1">
    <citation type="submission" date="2021-06" db="EMBL/GenBank/DDBJ databases">
        <title>Elioraea tepida, sp. nov., a moderately thermophilic aerobic anoxygenic phototrophic bacterium isolated from an alkaline siliceous hot spring mat community in Yellowstone National Park, WY, USA.</title>
        <authorList>
            <person name="Saini M.K."/>
            <person name="Yoshida S."/>
            <person name="Sebastian A."/>
            <person name="Hirose S."/>
            <person name="Hara E."/>
            <person name="Tamaki H."/>
            <person name="Soulier N.T."/>
            <person name="Albert I."/>
            <person name="Hanada S."/>
            <person name="Bryant D.A."/>
            <person name="Tank M."/>
        </authorList>
    </citation>
    <scope>NUCLEOTIDE SEQUENCE</scope>
    <source>
        <strain evidence="3">MS-P2</strain>
    </source>
</reference>
<feature type="domain" description="Enoyl-CoA hydratase/isomerase" evidence="2">
    <location>
        <begin position="23"/>
        <end position="342"/>
    </location>
</feature>
<organism evidence="3 4">
    <name type="scientific">Elioraea tepida</name>
    <dbReference type="NCBI Taxonomy" id="2843330"/>
    <lineage>
        <taxon>Bacteria</taxon>
        <taxon>Pseudomonadati</taxon>
        <taxon>Pseudomonadota</taxon>
        <taxon>Alphaproteobacteria</taxon>
        <taxon>Acetobacterales</taxon>
        <taxon>Elioraeaceae</taxon>
        <taxon>Elioraea</taxon>
    </lineage>
</organism>
<dbReference type="GO" id="GO:0006574">
    <property type="term" value="P:L-valine catabolic process"/>
    <property type="evidence" value="ECO:0007669"/>
    <property type="project" value="TreeGrafter"/>
</dbReference>
<evidence type="ECO:0000313" key="4">
    <source>
        <dbReference type="Proteomes" id="UP000694001"/>
    </source>
</evidence>
<sequence>MTDTADQGIGAEPTVRAEVADGVGRLTLNRPRALNALDRAMIDELADALTAWRDDPAVRLVTIEGAGGRAFCAGGDVRAVRALVLAGRHAEAEAFFAAEYALNRMIAEYPKPYVALIDGLSMGGGLGVSVHGSHRVVTEHATLAMPETAIGFFPDIGATFFLPRLPGQSGMYLGLTGARLSAGDALHTGLATHFVPRAALAALKAGLARAGTAAIAAHAHPAPESLLAADRPAIDRCFAQASVPAILDALEAEGTPWAHATLATLRAMSPTALVVTFEALRRGARMTLPECLAMELTLTRGVTRHPDFAEGVRAQVVDKTRDPRWTPATVAEVDAADIAALFEGRWPR</sequence>
<gene>
    <name evidence="3" type="ORF">KO353_08435</name>
</gene>
<evidence type="ECO:0000313" key="3">
    <source>
        <dbReference type="EMBL" id="QXM23377.1"/>
    </source>
</evidence>
<protein>
    <submittedName>
        <fullName evidence="3">Enoyl-CoA hydratase/isomerase family protein</fullName>
    </submittedName>
</protein>
<evidence type="ECO:0000259" key="2">
    <source>
        <dbReference type="Pfam" id="PF16113"/>
    </source>
</evidence>
<keyword evidence="1" id="KW-0378">Hydrolase</keyword>
<keyword evidence="4" id="KW-1185">Reference proteome</keyword>
<dbReference type="RefSeq" id="WP_218284237.1">
    <property type="nucleotide sequence ID" value="NZ_CP076448.1"/>
</dbReference>
<dbReference type="NCBIfam" id="NF004127">
    <property type="entry name" value="PRK05617.1"/>
    <property type="match status" value="1"/>
</dbReference>
<dbReference type="EMBL" id="CP076448">
    <property type="protein sequence ID" value="QXM23377.1"/>
    <property type="molecule type" value="Genomic_DNA"/>
</dbReference>
<proteinExistence type="predicted"/>
<dbReference type="Pfam" id="PF16113">
    <property type="entry name" value="ECH_2"/>
    <property type="match status" value="1"/>
</dbReference>
<dbReference type="Proteomes" id="UP000694001">
    <property type="component" value="Chromosome"/>
</dbReference>
<dbReference type="PANTHER" id="PTHR43176">
    <property type="entry name" value="3-HYDROXYISOBUTYRYL-COA HYDROLASE-RELATED"/>
    <property type="match status" value="1"/>
</dbReference>
<dbReference type="InterPro" id="IPR032259">
    <property type="entry name" value="HIBYL-CoA-H"/>
</dbReference>
<dbReference type="AlphaFoldDB" id="A0A975YIG9"/>
<dbReference type="KEGG" id="elio:KO353_08435"/>
<dbReference type="InterPro" id="IPR045004">
    <property type="entry name" value="ECH_dom"/>
</dbReference>